<dbReference type="PRINTS" id="PR00380">
    <property type="entry name" value="KINESINHEAVY"/>
</dbReference>
<evidence type="ECO:0000313" key="12">
    <source>
        <dbReference type="Proteomes" id="UP000087171"/>
    </source>
</evidence>
<name>A0A1S3E1L4_CICAR</name>
<reference evidence="13" key="2">
    <citation type="submission" date="2025-08" db="UniProtKB">
        <authorList>
            <consortium name="RefSeq"/>
        </authorList>
    </citation>
    <scope>IDENTIFICATION</scope>
    <source>
        <tissue evidence="13">Etiolated seedlings</tissue>
    </source>
</reference>
<dbReference type="Gene3D" id="3.40.850.10">
    <property type="entry name" value="Kinesin motor domain"/>
    <property type="match status" value="1"/>
</dbReference>
<dbReference type="PROSITE" id="PS50021">
    <property type="entry name" value="CH"/>
    <property type="match status" value="1"/>
</dbReference>
<feature type="compositionally biased region" description="Polar residues" evidence="9">
    <location>
        <begin position="1129"/>
        <end position="1141"/>
    </location>
</feature>
<feature type="binding site" evidence="7">
    <location>
        <begin position="475"/>
        <end position="482"/>
    </location>
    <ligand>
        <name>ATP</name>
        <dbReference type="ChEBI" id="CHEBI:30616"/>
    </ligand>
</feature>
<dbReference type="GO" id="GO:0003777">
    <property type="term" value="F:microtubule motor activity"/>
    <property type="evidence" value="ECO:0007669"/>
    <property type="project" value="InterPro"/>
</dbReference>
<feature type="compositionally biased region" description="Basic and acidic residues" evidence="9">
    <location>
        <begin position="1166"/>
        <end position="1175"/>
    </location>
</feature>
<dbReference type="GO" id="GO:0005524">
    <property type="term" value="F:ATP binding"/>
    <property type="evidence" value="ECO:0007669"/>
    <property type="project" value="UniProtKB-UniRule"/>
</dbReference>
<evidence type="ECO:0000256" key="9">
    <source>
        <dbReference type="SAM" id="MobiDB-lite"/>
    </source>
</evidence>
<evidence type="ECO:0000256" key="8">
    <source>
        <dbReference type="SAM" id="Coils"/>
    </source>
</evidence>
<evidence type="ECO:0000256" key="7">
    <source>
        <dbReference type="PROSITE-ProRule" id="PRU00283"/>
    </source>
</evidence>
<dbReference type="GO" id="GO:0007018">
    <property type="term" value="P:microtubule-based movement"/>
    <property type="evidence" value="ECO:0007669"/>
    <property type="project" value="InterPro"/>
</dbReference>
<dbReference type="InterPro" id="IPR001715">
    <property type="entry name" value="CH_dom"/>
</dbReference>
<evidence type="ECO:0000256" key="2">
    <source>
        <dbReference type="ARBA" id="ARBA00022701"/>
    </source>
</evidence>
<evidence type="ECO:0000256" key="3">
    <source>
        <dbReference type="ARBA" id="ARBA00022741"/>
    </source>
</evidence>
<dbReference type="SUPFAM" id="SSF47576">
    <property type="entry name" value="Calponin-homology domain, CH-domain"/>
    <property type="match status" value="1"/>
</dbReference>
<dbReference type="Gene3D" id="1.10.418.10">
    <property type="entry name" value="Calponin-like domain"/>
    <property type="match status" value="1"/>
</dbReference>
<keyword evidence="12" id="KW-1185">Reference proteome</keyword>
<dbReference type="PANTHER" id="PTHR47972:SF4">
    <property type="entry name" value="KINESIN-LIKE PROTEIN KIN-14L"/>
    <property type="match status" value="1"/>
</dbReference>
<evidence type="ECO:0000256" key="4">
    <source>
        <dbReference type="ARBA" id="ARBA00022840"/>
    </source>
</evidence>
<dbReference type="GeneID" id="101501461"/>
<feature type="domain" description="Kinesin motor" evidence="11">
    <location>
        <begin position="393"/>
        <end position="717"/>
    </location>
</feature>
<feature type="region of interest" description="Disordered" evidence="9">
    <location>
        <begin position="1100"/>
        <end position="1175"/>
    </location>
</feature>
<dbReference type="PANTHER" id="PTHR47972">
    <property type="entry name" value="KINESIN-LIKE PROTEIN KLP-3"/>
    <property type="match status" value="1"/>
</dbReference>
<dbReference type="InterPro" id="IPR027640">
    <property type="entry name" value="Kinesin-like_fam"/>
</dbReference>
<dbReference type="SUPFAM" id="SSF52540">
    <property type="entry name" value="P-loop containing nucleoside triphosphate hydrolases"/>
    <property type="match status" value="1"/>
</dbReference>
<dbReference type="Pfam" id="PF00307">
    <property type="entry name" value="CH"/>
    <property type="match status" value="1"/>
</dbReference>
<sequence>MIIMDNCSRSGVHDFNMASRKAEEAAWRRYEATQWLESQVGPLGISNQPTERQLVSCLRNGLILCKTINKIHPGAVPKVVDTPQVPLQSLTWDSQPLPAYQYFENVRNFLVAAQELKLPAFEASDLERESVENGSAGKIVDCILSLKWFHESKQTNYQSGSSKHMKSPLVMQSVSRLHPRATAALPSDACRHLDLSATSEKTPPAGSNFHKREETVESLSKILVDLMLDAKENIDGKVVASLRNGDMDPMNLFNQILTSCCREQVSMKLPELPLLLKNFIKEGSSLPPHFTSKPTESNAFSASEKSKCCRACPGMCTCNQKHLIDMQEKELQDLKALKFKIMNEFQEMQSQCQRFFNDIGIHINDISTKALGYYKVVEENRKLYNMVQDLKGNIRVYCRIRPTFEADSKNVVDFIGEDGSLFILDPSKALKDGRKLFQFNRIFGPTAGQDEVYRDTQPLIRSVMDGYNVCIFAYGQTGSGKTHTMSGPSSGTSKDMGINYLALNDLFQMSNERKDNIKYDISVQMVEIYNEQVRDLLAEDKTENKLEIRSCNDDGMSLPDARLRSVKSTTDVMTLMKLGEFNRAVSSTAINNRSSRSHSVLTVHINGKDTSGNSIRSCLHLVDLAGSERVDKSEVTGDRLKEALYINKSLSCLGDVIMALAQKNSHIPYRNSKLTLLLQDSLGGHAKTLMFAHVSPEADSFGETVSTLKFAQRVSTVELGAARMNKESSEVMQLKAQVENLKIALANKESSKPMFNRTKEPHTPLEKTPLRPRRLSIENCSAVKTENSVNVQDRSGAKSPSFIPRSRRLSLEGPRTIKKDGLQQKASAEVSKTLHYEPMSQQKYRPQQDPEAVPMLNGQLSNVKAPPSPTNIYQNRSRRLSLEGPRTIKKDGLQHKASAEVSKTLQYEPMSQQKYRPQQEPEAVPMLNGQLSNVKAPPSPTNIYQNRSRRLSLEGPRTIKKDGLQHKASAEVSKTLQYEPMSQQKYRPQQEPEAVPMLNGQLSNVKAPPSPTNIYQKRLIKVDGGVQIHPLKLPQTPEPQLLDKNDSHIIVPSDLADSLAAKVTSSTNGKGSQFRRSLRTIGKLINGSEKRSQQIMVEVKSPIKGSSHASPIISPIPAGERTKRRRSLTGIQSSGPNSRRSSLGGKPAPVTYEKERNARTPPPVHPETKTSKRWL</sequence>
<dbReference type="FunFam" id="1.10.418.10:FF:000073">
    <property type="entry name" value="Kinesin-like protein KIN-14L"/>
    <property type="match status" value="1"/>
</dbReference>
<dbReference type="InterPro" id="IPR036961">
    <property type="entry name" value="Kinesin_motor_dom_sf"/>
</dbReference>
<dbReference type="RefSeq" id="XP_012569338.1">
    <property type="nucleotide sequence ID" value="XM_012713884.2"/>
</dbReference>
<dbReference type="GO" id="GO:0005874">
    <property type="term" value="C:microtubule"/>
    <property type="evidence" value="ECO:0007669"/>
    <property type="project" value="UniProtKB-KW"/>
</dbReference>
<dbReference type="eggNOG" id="KOG0239">
    <property type="taxonomic scope" value="Eukaryota"/>
</dbReference>
<reference evidence="12" key="1">
    <citation type="journal article" date="2013" name="Nat. Biotechnol.">
        <title>Draft genome sequence of chickpea (Cicer arietinum) provides a resource for trait improvement.</title>
        <authorList>
            <person name="Varshney R.K."/>
            <person name="Song C."/>
            <person name="Saxena R.K."/>
            <person name="Azam S."/>
            <person name="Yu S."/>
            <person name="Sharpe A.G."/>
            <person name="Cannon S."/>
            <person name="Baek J."/>
            <person name="Rosen B.D."/>
            <person name="Tar'an B."/>
            <person name="Millan T."/>
            <person name="Zhang X."/>
            <person name="Ramsay L.D."/>
            <person name="Iwata A."/>
            <person name="Wang Y."/>
            <person name="Nelson W."/>
            <person name="Farmer A.D."/>
            <person name="Gaur P.M."/>
            <person name="Soderlund C."/>
            <person name="Penmetsa R.V."/>
            <person name="Xu C."/>
            <person name="Bharti A.K."/>
            <person name="He W."/>
            <person name="Winter P."/>
            <person name="Zhao S."/>
            <person name="Hane J.K."/>
            <person name="Carrasquilla-Garcia N."/>
            <person name="Condie J.A."/>
            <person name="Upadhyaya H.D."/>
            <person name="Luo M.C."/>
            <person name="Thudi M."/>
            <person name="Gowda C.L."/>
            <person name="Singh N.P."/>
            <person name="Lichtenzveig J."/>
            <person name="Gali K.K."/>
            <person name="Rubio J."/>
            <person name="Nadarajan N."/>
            <person name="Dolezel J."/>
            <person name="Bansal K.C."/>
            <person name="Xu X."/>
            <person name="Edwards D."/>
            <person name="Zhang G."/>
            <person name="Kahl G."/>
            <person name="Gil J."/>
            <person name="Singh K.B."/>
            <person name="Datta S.K."/>
            <person name="Jackson S.A."/>
            <person name="Wang J."/>
            <person name="Cook D.R."/>
        </authorList>
    </citation>
    <scope>NUCLEOTIDE SEQUENCE [LARGE SCALE GENOMIC DNA]</scope>
    <source>
        <strain evidence="12">cv. CDC Frontier</strain>
    </source>
</reference>
<dbReference type="RefSeq" id="XP_073222759.1">
    <property type="nucleotide sequence ID" value="XM_073366658.1"/>
</dbReference>
<dbReference type="InterPro" id="IPR027417">
    <property type="entry name" value="P-loop_NTPase"/>
</dbReference>
<keyword evidence="2" id="KW-0493">Microtubule</keyword>
<dbReference type="GO" id="GO:0008017">
    <property type="term" value="F:microtubule binding"/>
    <property type="evidence" value="ECO:0007669"/>
    <property type="project" value="InterPro"/>
</dbReference>
<dbReference type="SMART" id="SM00033">
    <property type="entry name" value="CH"/>
    <property type="match status" value="1"/>
</dbReference>
<evidence type="ECO:0000256" key="1">
    <source>
        <dbReference type="ARBA" id="ARBA00010899"/>
    </source>
</evidence>
<proteinExistence type="inferred from homology"/>
<dbReference type="CDD" id="cd21203">
    <property type="entry name" value="CH_AtKIN14-like"/>
    <property type="match status" value="1"/>
</dbReference>
<feature type="region of interest" description="Disordered" evidence="9">
    <location>
        <begin position="786"/>
        <end position="814"/>
    </location>
</feature>
<gene>
    <name evidence="13" type="primary">LOC101501461</name>
</gene>
<dbReference type="Pfam" id="PF00225">
    <property type="entry name" value="Kinesin"/>
    <property type="match status" value="1"/>
</dbReference>
<dbReference type="PROSITE" id="PS50067">
    <property type="entry name" value="KINESIN_MOTOR_2"/>
    <property type="match status" value="1"/>
</dbReference>
<feature type="coiled-coil region" evidence="8">
    <location>
        <begin position="724"/>
        <end position="751"/>
    </location>
</feature>
<dbReference type="AlphaFoldDB" id="A0A1S3E1L4"/>
<dbReference type="OrthoDB" id="3176171at2759"/>
<keyword evidence="4 7" id="KW-0067">ATP-binding</keyword>
<evidence type="ECO:0000256" key="5">
    <source>
        <dbReference type="ARBA" id="ARBA00023054"/>
    </source>
</evidence>
<evidence type="ECO:0000259" key="11">
    <source>
        <dbReference type="PROSITE" id="PS50067"/>
    </source>
</evidence>
<evidence type="ECO:0000256" key="6">
    <source>
        <dbReference type="ARBA" id="ARBA00023175"/>
    </source>
</evidence>
<keyword evidence="6 7" id="KW-0505">Motor protein</keyword>
<comment type="similarity">
    <text evidence="1">Belongs to the TRAFAC class myosin-kinesin ATPase superfamily. Kinesin family. KIN-14 subfamily.</text>
</comment>
<accession>A0A1S3E1L4</accession>
<evidence type="ECO:0000313" key="13">
    <source>
        <dbReference type="RefSeq" id="XP_012569338.1"/>
    </source>
</evidence>
<dbReference type="STRING" id="3827.A0A1S3E1L4"/>
<keyword evidence="5 8" id="KW-0175">Coiled coil</keyword>
<dbReference type="InterPro" id="IPR036872">
    <property type="entry name" value="CH_dom_sf"/>
</dbReference>
<dbReference type="SMART" id="SM00129">
    <property type="entry name" value="KISc"/>
    <property type="match status" value="1"/>
</dbReference>
<keyword evidence="3 7" id="KW-0547">Nucleotide-binding</keyword>
<dbReference type="PaxDb" id="3827-XP_004493476.1"/>
<organism evidence="12 13">
    <name type="scientific">Cicer arietinum</name>
    <name type="common">Chickpea</name>
    <name type="synonym">Garbanzo</name>
    <dbReference type="NCBI Taxonomy" id="3827"/>
    <lineage>
        <taxon>Eukaryota</taxon>
        <taxon>Viridiplantae</taxon>
        <taxon>Streptophyta</taxon>
        <taxon>Embryophyta</taxon>
        <taxon>Tracheophyta</taxon>
        <taxon>Spermatophyta</taxon>
        <taxon>Magnoliopsida</taxon>
        <taxon>eudicotyledons</taxon>
        <taxon>Gunneridae</taxon>
        <taxon>Pentapetalae</taxon>
        <taxon>rosids</taxon>
        <taxon>fabids</taxon>
        <taxon>Fabales</taxon>
        <taxon>Fabaceae</taxon>
        <taxon>Papilionoideae</taxon>
        <taxon>50 kb inversion clade</taxon>
        <taxon>NPAAA clade</taxon>
        <taxon>Hologalegina</taxon>
        <taxon>IRL clade</taxon>
        <taxon>Cicereae</taxon>
        <taxon>Cicer</taxon>
    </lineage>
</organism>
<feature type="compositionally biased region" description="Low complexity" evidence="9">
    <location>
        <begin position="1106"/>
        <end position="1118"/>
    </location>
</feature>
<dbReference type="Proteomes" id="UP000087171">
    <property type="component" value="Chromosome Ca3"/>
</dbReference>
<evidence type="ECO:0000259" key="10">
    <source>
        <dbReference type="PROSITE" id="PS50021"/>
    </source>
</evidence>
<protein>
    <submittedName>
        <fullName evidence="13">Kinesin-like protein KIN-14L isoform X1</fullName>
    </submittedName>
</protein>
<dbReference type="InterPro" id="IPR001752">
    <property type="entry name" value="Kinesin_motor_dom"/>
</dbReference>
<dbReference type="FunFam" id="3.40.850.10:FF:000103">
    <property type="entry name" value="Kinesin-like protein KIN-14A"/>
    <property type="match status" value="1"/>
</dbReference>
<feature type="domain" description="Calponin-homology (CH)" evidence="10">
    <location>
        <begin position="26"/>
        <end position="151"/>
    </location>
</feature>